<dbReference type="Proteomes" id="UP001149074">
    <property type="component" value="Unassembled WGS sequence"/>
</dbReference>
<dbReference type="GeneID" id="81353457"/>
<dbReference type="AlphaFoldDB" id="A0A9W9KLS6"/>
<reference evidence="1" key="1">
    <citation type="submission" date="2022-11" db="EMBL/GenBank/DDBJ databases">
        <authorList>
            <person name="Petersen C."/>
        </authorList>
    </citation>
    <scope>NUCLEOTIDE SEQUENCE</scope>
    <source>
        <strain evidence="1">IBT 30761</strain>
    </source>
</reference>
<evidence type="ECO:0000313" key="2">
    <source>
        <dbReference type="Proteomes" id="UP001149074"/>
    </source>
</evidence>
<dbReference type="OrthoDB" id="9997739at2759"/>
<evidence type="ECO:0000313" key="1">
    <source>
        <dbReference type="EMBL" id="KAJ5111449.1"/>
    </source>
</evidence>
<dbReference type="EMBL" id="JAPQKI010000002">
    <property type="protein sequence ID" value="KAJ5111449.1"/>
    <property type="molecule type" value="Genomic_DNA"/>
</dbReference>
<keyword evidence="2" id="KW-1185">Reference proteome</keyword>
<accession>A0A9W9KLS6</accession>
<organism evidence="1 2">
    <name type="scientific">Penicillium argentinense</name>
    <dbReference type="NCBI Taxonomy" id="1131581"/>
    <lineage>
        <taxon>Eukaryota</taxon>
        <taxon>Fungi</taxon>
        <taxon>Dikarya</taxon>
        <taxon>Ascomycota</taxon>
        <taxon>Pezizomycotina</taxon>
        <taxon>Eurotiomycetes</taxon>
        <taxon>Eurotiomycetidae</taxon>
        <taxon>Eurotiales</taxon>
        <taxon>Aspergillaceae</taxon>
        <taxon>Penicillium</taxon>
    </lineage>
</organism>
<sequence length="187" mass="22080">IGKFIPRKALEPAILEGVDEEDFVRCCECVYSGDYSAPYPIPGSSEGDKSQPIDVEKQCQKAAKRWDPSYLTWNLFHPVYAAVFLTHTEIHRFAFRTGWYPLRVLSYCRFLRLLEKFTVFKARTGDIVQLLEFVFEDSEYMQNLASMARDYMVWNVEMIMRKADFKSFLQRNSLEQTVFRSMWYSRS</sequence>
<name>A0A9W9KLS6_9EURO</name>
<comment type="caution">
    <text evidence="1">The sequence shown here is derived from an EMBL/GenBank/DDBJ whole genome shotgun (WGS) entry which is preliminary data.</text>
</comment>
<feature type="non-terminal residue" evidence="1">
    <location>
        <position position="187"/>
    </location>
</feature>
<reference evidence="1" key="2">
    <citation type="journal article" date="2023" name="IMA Fungus">
        <title>Comparative genomic study of the Penicillium genus elucidates a diverse pangenome and 15 lateral gene transfer events.</title>
        <authorList>
            <person name="Petersen C."/>
            <person name="Sorensen T."/>
            <person name="Nielsen M.R."/>
            <person name="Sondergaard T.E."/>
            <person name="Sorensen J.L."/>
            <person name="Fitzpatrick D.A."/>
            <person name="Frisvad J.C."/>
            <person name="Nielsen K.L."/>
        </authorList>
    </citation>
    <scope>NUCLEOTIDE SEQUENCE</scope>
    <source>
        <strain evidence="1">IBT 30761</strain>
    </source>
</reference>
<gene>
    <name evidence="1" type="ORF">N7532_001984</name>
</gene>
<protein>
    <submittedName>
        <fullName evidence="1">Uncharacterized protein</fullName>
    </submittedName>
</protein>
<proteinExistence type="predicted"/>
<dbReference type="RefSeq" id="XP_056479519.1">
    <property type="nucleotide sequence ID" value="XM_056614478.1"/>
</dbReference>